<accession>A0ABS1F345</accession>
<reference evidence="3" key="1">
    <citation type="submission" date="2021-01" db="EMBL/GenBank/DDBJ databases">
        <title>Genome public.</title>
        <authorList>
            <person name="Liu C."/>
            <person name="Sun Q."/>
        </authorList>
    </citation>
    <scope>NUCLEOTIDE SEQUENCE [LARGE SCALE GENOMIC DNA]</scope>
    <source>
        <strain evidence="3">YIM B02556</strain>
    </source>
</reference>
<evidence type="ECO:0000313" key="3">
    <source>
        <dbReference type="Proteomes" id="UP000652760"/>
    </source>
</evidence>
<dbReference type="Gene3D" id="3.40.50.300">
    <property type="entry name" value="P-loop containing nucleotide triphosphate hydrolases"/>
    <property type="match status" value="2"/>
</dbReference>
<dbReference type="EMBL" id="JAENHM010000030">
    <property type="protein sequence ID" value="MBK1837837.1"/>
    <property type="molecule type" value="Genomic_DNA"/>
</dbReference>
<evidence type="ECO:0000313" key="2">
    <source>
        <dbReference type="EMBL" id="MBK1837837.1"/>
    </source>
</evidence>
<dbReference type="CDD" id="cd00267">
    <property type="entry name" value="ABC_ATPase"/>
    <property type="match status" value="1"/>
</dbReference>
<dbReference type="PIRSF" id="PIRSF029347">
    <property type="entry name" value="RecF"/>
    <property type="match status" value="1"/>
</dbReference>
<dbReference type="PANTHER" id="PTHR32182:SF22">
    <property type="entry name" value="ATP-DEPENDENT ENDONUCLEASE, OLD FAMILY-RELATED"/>
    <property type="match status" value="1"/>
</dbReference>
<dbReference type="SUPFAM" id="SSF52540">
    <property type="entry name" value="P-loop containing nucleoside triphosphate hydrolases"/>
    <property type="match status" value="1"/>
</dbReference>
<gene>
    <name evidence="2" type="ORF">JHL17_10470</name>
</gene>
<comment type="caution">
    <text evidence="2">The sequence shown here is derived from an EMBL/GenBank/DDBJ whole genome shotgun (WGS) entry which is preliminary data.</text>
</comment>
<dbReference type="RefSeq" id="WP_200192772.1">
    <property type="nucleotide sequence ID" value="NZ_JAENHM010000030.1"/>
</dbReference>
<sequence>MMSPFIRHVAIRNYKSIAACRLNLGPLTFLVGPNGAGKSNFLDALRFVADALRSSLDHALRDRGTIKEVRRRSGGHPNHFALRFGFELPNGQTGHYAFRVGAKPAGAYEVQDEECFIHALDALGPSHYFRVQSGKLVESSVTPMPAVIADRLYLVSASGIPEFRPVYDALSSIEVYNLNPREIAAMQRPDPGDLLRRDGSNAASVLHQLSPNVREAIRDNLSRIVPGIADAEAKTLGSQETIEFRQIVRGQPHPWRFLAGAMSDGTLRAFGILLAVFQAASSRAGNNPPLLIGLEEPEVALHPAAAGVLLSALREGARHCQIIVTSHSPDLLDNPDIPIDSLLAVENHEGLTCIGPIDEASKQMLRDHLFTPGELLRQRQLSPDREALEDISDERQLKLFNIVGR</sequence>
<feature type="domain" description="ATPase AAA-type core" evidence="1">
    <location>
        <begin position="27"/>
        <end position="89"/>
    </location>
</feature>
<evidence type="ECO:0000259" key="1">
    <source>
        <dbReference type="Pfam" id="PF13304"/>
    </source>
</evidence>
<organism evidence="2 3">
    <name type="scientific">Azospirillum endophyticum</name>
    <dbReference type="NCBI Taxonomy" id="2800326"/>
    <lineage>
        <taxon>Bacteria</taxon>
        <taxon>Pseudomonadati</taxon>
        <taxon>Pseudomonadota</taxon>
        <taxon>Alphaproteobacteria</taxon>
        <taxon>Rhodospirillales</taxon>
        <taxon>Azospirillaceae</taxon>
        <taxon>Azospirillum</taxon>
    </lineage>
</organism>
<feature type="domain" description="ATPase AAA-type core" evidence="1">
    <location>
        <begin position="259"/>
        <end position="333"/>
    </location>
</feature>
<protein>
    <submittedName>
        <fullName evidence="2">AAA family ATPase</fullName>
    </submittedName>
</protein>
<dbReference type="PANTHER" id="PTHR32182">
    <property type="entry name" value="DNA REPLICATION AND REPAIR PROTEIN RECF"/>
    <property type="match status" value="1"/>
</dbReference>
<dbReference type="InterPro" id="IPR014555">
    <property type="entry name" value="RecF-like"/>
</dbReference>
<dbReference type="InterPro" id="IPR027417">
    <property type="entry name" value="P-loop_NTPase"/>
</dbReference>
<dbReference type="Proteomes" id="UP000652760">
    <property type="component" value="Unassembled WGS sequence"/>
</dbReference>
<keyword evidence="3" id="KW-1185">Reference proteome</keyword>
<dbReference type="Pfam" id="PF13304">
    <property type="entry name" value="AAA_21"/>
    <property type="match status" value="2"/>
</dbReference>
<name>A0ABS1F345_9PROT</name>
<dbReference type="InterPro" id="IPR003959">
    <property type="entry name" value="ATPase_AAA_core"/>
</dbReference>
<proteinExistence type="predicted"/>